<dbReference type="InterPro" id="IPR032687">
    <property type="entry name" value="AraC-type_N"/>
</dbReference>
<evidence type="ECO:0000256" key="3">
    <source>
        <dbReference type="ARBA" id="ARBA00023163"/>
    </source>
</evidence>
<dbReference type="Pfam" id="PF12625">
    <property type="entry name" value="Arabinose_bd"/>
    <property type="match status" value="1"/>
</dbReference>
<keyword evidence="1" id="KW-0805">Transcription regulation</keyword>
<evidence type="ECO:0000313" key="6">
    <source>
        <dbReference type="Proteomes" id="UP000658278"/>
    </source>
</evidence>
<dbReference type="InterPro" id="IPR009057">
    <property type="entry name" value="Homeodomain-like_sf"/>
</dbReference>
<evidence type="ECO:0000256" key="2">
    <source>
        <dbReference type="ARBA" id="ARBA00023125"/>
    </source>
</evidence>
<dbReference type="GO" id="GO:0003700">
    <property type="term" value="F:DNA-binding transcription factor activity"/>
    <property type="evidence" value="ECO:0007669"/>
    <property type="project" value="InterPro"/>
</dbReference>
<reference evidence="5" key="1">
    <citation type="submission" date="2021-01" db="EMBL/GenBank/DDBJ databases">
        <title>Modified the classification status of verrucomicrobia.</title>
        <authorList>
            <person name="Feng X."/>
        </authorList>
    </citation>
    <scope>NUCLEOTIDE SEQUENCE</scope>
    <source>
        <strain evidence="5">KCTC 22201</strain>
    </source>
</reference>
<proteinExistence type="predicted"/>
<dbReference type="Pfam" id="PF12833">
    <property type="entry name" value="HTH_18"/>
    <property type="match status" value="1"/>
</dbReference>
<comment type="caution">
    <text evidence="5">The sequence shown here is derived from an EMBL/GenBank/DDBJ whole genome shotgun (WGS) entry which is preliminary data.</text>
</comment>
<feature type="domain" description="HTH araC/xylS-type" evidence="4">
    <location>
        <begin position="208"/>
        <end position="306"/>
    </location>
</feature>
<evidence type="ECO:0000313" key="5">
    <source>
        <dbReference type="EMBL" id="MBK1825415.1"/>
    </source>
</evidence>
<gene>
    <name evidence="5" type="ORF">JIN81_00160</name>
</gene>
<dbReference type="GO" id="GO:0005829">
    <property type="term" value="C:cytosol"/>
    <property type="evidence" value="ECO:0007669"/>
    <property type="project" value="TreeGrafter"/>
</dbReference>
<keyword evidence="6" id="KW-1185">Reference proteome</keyword>
<dbReference type="PANTHER" id="PTHR47894">
    <property type="entry name" value="HTH-TYPE TRANSCRIPTIONAL REGULATOR GADX"/>
    <property type="match status" value="1"/>
</dbReference>
<evidence type="ECO:0000259" key="4">
    <source>
        <dbReference type="PROSITE" id="PS01124"/>
    </source>
</evidence>
<keyword evidence="2" id="KW-0238">DNA-binding</keyword>
<dbReference type="EMBL" id="JAENII010000001">
    <property type="protein sequence ID" value="MBK1825415.1"/>
    <property type="molecule type" value="Genomic_DNA"/>
</dbReference>
<evidence type="ECO:0000256" key="1">
    <source>
        <dbReference type="ARBA" id="ARBA00023015"/>
    </source>
</evidence>
<keyword evidence="3" id="KW-0804">Transcription</keyword>
<dbReference type="PANTHER" id="PTHR47894:SF4">
    <property type="entry name" value="HTH-TYPE TRANSCRIPTIONAL REGULATOR GADX"/>
    <property type="match status" value="1"/>
</dbReference>
<dbReference type="AlphaFoldDB" id="A0A934R7P2"/>
<dbReference type="SMART" id="SM00342">
    <property type="entry name" value="HTH_ARAC"/>
    <property type="match status" value="1"/>
</dbReference>
<sequence length="313" mass="34615">MSFLAKGGADMARLEAMAGLRPGLMDDPESLLPLNWAGDFLDDVGRREGIVGFGARVGAEARIDRMGCFGGLLANSLTLKQLLDRLRKLVPLANSGAKVWLTRDQANVSLHLQHRMSSGRAEADGFALLILIDAVRMALGPEWRPRRFTLDSDAGDLAELEALSGGRRLGESSHVSLEIPAFELHRAILRERFQDTAPMNSPPRDLIASLEAGVEAGLGRPVPTIEGAAVMANMSRRSLQRHLALNQTSYREVVDRLRHRHAIRLLGEMDVPVVEISEFLGYSNPANFTHAFRRWTDLSPIEYRRRLGEGLIR</sequence>
<protein>
    <submittedName>
        <fullName evidence="5">Helix-turn-helix domain-containing protein</fullName>
    </submittedName>
</protein>
<organism evidence="5 6">
    <name type="scientific">Haloferula rosea</name>
    <dbReference type="NCBI Taxonomy" id="490093"/>
    <lineage>
        <taxon>Bacteria</taxon>
        <taxon>Pseudomonadati</taxon>
        <taxon>Verrucomicrobiota</taxon>
        <taxon>Verrucomicrobiia</taxon>
        <taxon>Verrucomicrobiales</taxon>
        <taxon>Verrucomicrobiaceae</taxon>
        <taxon>Haloferula</taxon>
    </lineage>
</organism>
<dbReference type="Proteomes" id="UP000658278">
    <property type="component" value="Unassembled WGS sequence"/>
</dbReference>
<dbReference type="GO" id="GO:0000976">
    <property type="term" value="F:transcription cis-regulatory region binding"/>
    <property type="evidence" value="ECO:0007669"/>
    <property type="project" value="TreeGrafter"/>
</dbReference>
<dbReference type="SUPFAM" id="SSF46689">
    <property type="entry name" value="Homeodomain-like"/>
    <property type="match status" value="1"/>
</dbReference>
<name>A0A934R7P2_9BACT</name>
<dbReference type="PROSITE" id="PS01124">
    <property type="entry name" value="HTH_ARAC_FAMILY_2"/>
    <property type="match status" value="1"/>
</dbReference>
<dbReference type="Gene3D" id="1.10.10.60">
    <property type="entry name" value="Homeodomain-like"/>
    <property type="match status" value="1"/>
</dbReference>
<accession>A0A934R7P2</accession>
<dbReference type="InterPro" id="IPR018060">
    <property type="entry name" value="HTH_AraC"/>
</dbReference>